<organism evidence="4">
    <name type="scientific">marine sediment metagenome</name>
    <dbReference type="NCBI Taxonomy" id="412755"/>
    <lineage>
        <taxon>unclassified sequences</taxon>
        <taxon>metagenomes</taxon>
        <taxon>ecological metagenomes</taxon>
    </lineage>
</organism>
<dbReference type="InterPro" id="IPR029063">
    <property type="entry name" value="SAM-dependent_MTases_sf"/>
</dbReference>
<name>A0A0F9H2Z4_9ZZZZ</name>
<dbReference type="GO" id="GO:0008170">
    <property type="term" value="F:N-methyltransferase activity"/>
    <property type="evidence" value="ECO:0007669"/>
    <property type="project" value="InterPro"/>
</dbReference>
<evidence type="ECO:0000313" key="4">
    <source>
        <dbReference type="EMBL" id="KKL97336.1"/>
    </source>
</evidence>
<evidence type="ECO:0000256" key="1">
    <source>
        <dbReference type="ARBA" id="ARBA00022603"/>
    </source>
</evidence>
<sequence length="154" mass="17021">MRNKAKHLLGTNLFGEAVQAKDAGGLAQKFIVPPFTILDARQGPWQERKRAWVALGIEGSKGRGEGGNVYGPDPMRGGVSWFQEAKEDGVVAGTSMFDPVLCELVYRWFCPPGGRVLDPFAGESTTLYVAAKLRRDYIGIELNPDYARLSKERY</sequence>
<dbReference type="GO" id="GO:0003677">
    <property type="term" value="F:DNA binding"/>
    <property type="evidence" value="ECO:0007669"/>
    <property type="project" value="InterPro"/>
</dbReference>
<dbReference type="Pfam" id="PF01555">
    <property type="entry name" value="N6_N4_Mtase"/>
    <property type="match status" value="1"/>
</dbReference>
<dbReference type="GO" id="GO:0032259">
    <property type="term" value="P:methylation"/>
    <property type="evidence" value="ECO:0007669"/>
    <property type="project" value="UniProtKB-KW"/>
</dbReference>
<keyword evidence="1" id="KW-0489">Methyltransferase</keyword>
<proteinExistence type="predicted"/>
<feature type="domain" description="DNA methylase N-4/N-6" evidence="3">
    <location>
        <begin position="107"/>
        <end position="152"/>
    </location>
</feature>
<gene>
    <name evidence="4" type="ORF">LCGC14_1835510</name>
</gene>
<dbReference type="SUPFAM" id="SSF53335">
    <property type="entry name" value="S-adenosyl-L-methionine-dependent methyltransferases"/>
    <property type="match status" value="1"/>
</dbReference>
<protein>
    <recommendedName>
        <fullName evidence="3">DNA methylase N-4/N-6 domain-containing protein</fullName>
    </recommendedName>
</protein>
<dbReference type="Gene3D" id="3.40.50.150">
    <property type="entry name" value="Vaccinia Virus protein VP39"/>
    <property type="match status" value="1"/>
</dbReference>
<dbReference type="InterPro" id="IPR001091">
    <property type="entry name" value="RM_Methyltransferase"/>
</dbReference>
<reference evidence="4" key="1">
    <citation type="journal article" date="2015" name="Nature">
        <title>Complex archaea that bridge the gap between prokaryotes and eukaryotes.</title>
        <authorList>
            <person name="Spang A."/>
            <person name="Saw J.H."/>
            <person name="Jorgensen S.L."/>
            <person name="Zaremba-Niedzwiedzka K."/>
            <person name="Martijn J."/>
            <person name="Lind A.E."/>
            <person name="van Eijk R."/>
            <person name="Schleper C."/>
            <person name="Guy L."/>
            <person name="Ettema T.J."/>
        </authorList>
    </citation>
    <scope>NUCLEOTIDE SEQUENCE</scope>
</reference>
<dbReference type="AlphaFoldDB" id="A0A0F9H2Z4"/>
<dbReference type="EMBL" id="LAZR01018193">
    <property type="protein sequence ID" value="KKL97336.1"/>
    <property type="molecule type" value="Genomic_DNA"/>
</dbReference>
<comment type="caution">
    <text evidence="4">The sequence shown here is derived from an EMBL/GenBank/DDBJ whole genome shotgun (WGS) entry which is preliminary data.</text>
</comment>
<evidence type="ECO:0000256" key="2">
    <source>
        <dbReference type="ARBA" id="ARBA00022679"/>
    </source>
</evidence>
<accession>A0A0F9H2Z4</accession>
<keyword evidence="2" id="KW-0808">Transferase</keyword>
<evidence type="ECO:0000259" key="3">
    <source>
        <dbReference type="Pfam" id="PF01555"/>
    </source>
</evidence>
<dbReference type="PRINTS" id="PR00508">
    <property type="entry name" value="S21N4MTFRASE"/>
</dbReference>
<dbReference type="InterPro" id="IPR002941">
    <property type="entry name" value="DNA_methylase_N4/N6"/>
</dbReference>